<dbReference type="eggNOG" id="KOG1812">
    <property type="taxonomic scope" value="Eukaryota"/>
</dbReference>
<evidence type="ECO:0000313" key="11">
    <source>
        <dbReference type="Proteomes" id="UP000002668"/>
    </source>
</evidence>
<dbReference type="PANTHER" id="PTHR11685">
    <property type="entry name" value="RBR FAMILY RING FINGER AND IBR DOMAIN-CONTAINING"/>
    <property type="match status" value="1"/>
</dbReference>
<dbReference type="InterPro" id="IPR031127">
    <property type="entry name" value="E3_UB_ligase_RBR"/>
</dbReference>
<protein>
    <recommendedName>
        <fullName evidence="2">RBR-type E3 ubiquitin transferase</fullName>
        <ecNumber evidence="2">2.3.2.31</ecNumber>
    </recommendedName>
</protein>
<keyword evidence="8" id="KW-0862">Zinc</keyword>
<keyword evidence="5" id="KW-0677">Repeat</keyword>
<evidence type="ECO:0000256" key="7">
    <source>
        <dbReference type="ARBA" id="ARBA00022786"/>
    </source>
</evidence>
<dbReference type="Gene3D" id="1.20.120.1750">
    <property type="match status" value="1"/>
</dbReference>
<evidence type="ECO:0000313" key="10">
    <source>
        <dbReference type="EMBL" id="CBX95778.1"/>
    </source>
</evidence>
<dbReference type="Proteomes" id="UP000002668">
    <property type="component" value="Genome"/>
</dbReference>
<dbReference type="AlphaFoldDB" id="E4ZW02"/>
<evidence type="ECO:0000256" key="3">
    <source>
        <dbReference type="ARBA" id="ARBA00022679"/>
    </source>
</evidence>
<reference evidence="11" key="1">
    <citation type="journal article" date="2011" name="Nat. Commun.">
        <title>Effector diversification within compartments of the Leptosphaeria maculans genome affected by Repeat-Induced Point mutations.</title>
        <authorList>
            <person name="Rouxel T."/>
            <person name="Grandaubert J."/>
            <person name="Hane J.K."/>
            <person name="Hoede C."/>
            <person name="van de Wouw A.P."/>
            <person name="Couloux A."/>
            <person name="Dominguez V."/>
            <person name="Anthouard V."/>
            <person name="Bally P."/>
            <person name="Bourras S."/>
            <person name="Cozijnsen A.J."/>
            <person name="Ciuffetti L.M."/>
            <person name="Degrave A."/>
            <person name="Dilmaghani A."/>
            <person name="Duret L."/>
            <person name="Fudal I."/>
            <person name="Goodwin S.B."/>
            <person name="Gout L."/>
            <person name="Glaser N."/>
            <person name="Linglin J."/>
            <person name="Kema G.H.J."/>
            <person name="Lapalu N."/>
            <person name="Lawrence C.B."/>
            <person name="May K."/>
            <person name="Meyer M."/>
            <person name="Ollivier B."/>
            <person name="Poulain J."/>
            <person name="Schoch C.L."/>
            <person name="Simon A."/>
            <person name="Spatafora J.W."/>
            <person name="Stachowiak A."/>
            <person name="Turgeon B.G."/>
            <person name="Tyler B.M."/>
            <person name="Vincent D."/>
            <person name="Weissenbach J."/>
            <person name="Amselem J."/>
            <person name="Quesneville H."/>
            <person name="Oliver R.P."/>
            <person name="Wincker P."/>
            <person name="Balesdent M.-H."/>
            <person name="Howlett B.J."/>
        </authorList>
    </citation>
    <scope>NUCLEOTIDE SEQUENCE [LARGE SCALE GENOMIC DNA]</scope>
    <source>
        <strain evidence="11">JN3 / isolate v23.1.3 / race Av1-4-5-6-7-8</strain>
    </source>
</reference>
<keyword evidence="6" id="KW-0863">Zinc-finger</keyword>
<dbReference type="Pfam" id="PF01485">
    <property type="entry name" value="IBR"/>
    <property type="match status" value="2"/>
</dbReference>
<proteinExistence type="predicted"/>
<evidence type="ECO:0000256" key="1">
    <source>
        <dbReference type="ARBA" id="ARBA00001798"/>
    </source>
</evidence>
<gene>
    <name evidence="10" type="ORF">LEMA_P029300.1</name>
</gene>
<evidence type="ECO:0000256" key="6">
    <source>
        <dbReference type="ARBA" id="ARBA00022771"/>
    </source>
</evidence>
<dbReference type="EC" id="2.3.2.31" evidence="2"/>
<evidence type="ECO:0000256" key="8">
    <source>
        <dbReference type="ARBA" id="ARBA00022833"/>
    </source>
</evidence>
<dbReference type="HOGENOM" id="CLU_022048_5_2_1"/>
<name>E4ZW02_LEPMJ</name>
<dbReference type="GO" id="GO:0008270">
    <property type="term" value="F:zinc ion binding"/>
    <property type="evidence" value="ECO:0007669"/>
    <property type="project" value="UniProtKB-KW"/>
</dbReference>
<evidence type="ECO:0000256" key="5">
    <source>
        <dbReference type="ARBA" id="ARBA00022737"/>
    </source>
</evidence>
<evidence type="ECO:0000259" key="9">
    <source>
        <dbReference type="PROSITE" id="PS51873"/>
    </source>
</evidence>
<evidence type="ECO:0000256" key="4">
    <source>
        <dbReference type="ARBA" id="ARBA00022723"/>
    </source>
</evidence>
<dbReference type="VEuPathDB" id="FungiDB:LEMA_P029300.1"/>
<dbReference type="CDD" id="cd22584">
    <property type="entry name" value="Rcat_RBR_unk"/>
    <property type="match status" value="1"/>
</dbReference>
<dbReference type="PROSITE" id="PS51873">
    <property type="entry name" value="TRIAD"/>
    <property type="match status" value="1"/>
</dbReference>
<evidence type="ECO:0000256" key="2">
    <source>
        <dbReference type="ARBA" id="ARBA00012251"/>
    </source>
</evidence>
<dbReference type="SUPFAM" id="SSF57850">
    <property type="entry name" value="RING/U-box"/>
    <property type="match status" value="1"/>
</dbReference>
<organism evidence="11">
    <name type="scientific">Leptosphaeria maculans (strain JN3 / isolate v23.1.3 / race Av1-4-5-6-7-8)</name>
    <name type="common">Blackleg fungus</name>
    <name type="synonym">Phoma lingam</name>
    <dbReference type="NCBI Taxonomy" id="985895"/>
    <lineage>
        <taxon>Eukaryota</taxon>
        <taxon>Fungi</taxon>
        <taxon>Dikarya</taxon>
        <taxon>Ascomycota</taxon>
        <taxon>Pezizomycotina</taxon>
        <taxon>Dothideomycetes</taxon>
        <taxon>Pleosporomycetidae</taxon>
        <taxon>Pleosporales</taxon>
        <taxon>Pleosporineae</taxon>
        <taxon>Leptosphaeriaceae</taxon>
        <taxon>Plenodomus</taxon>
        <taxon>Plenodomus lingam/Leptosphaeria maculans species complex</taxon>
    </lineage>
</organism>
<keyword evidence="3" id="KW-0808">Transferase</keyword>
<dbReference type="InterPro" id="IPR044066">
    <property type="entry name" value="TRIAD_supradom"/>
</dbReference>
<dbReference type="GO" id="GO:0061630">
    <property type="term" value="F:ubiquitin protein ligase activity"/>
    <property type="evidence" value="ECO:0007669"/>
    <property type="project" value="UniProtKB-EC"/>
</dbReference>
<dbReference type="OrthoDB" id="9977870at2759"/>
<dbReference type="OMA" id="IMCPREN"/>
<dbReference type="EMBL" id="FP929127">
    <property type="protein sequence ID" value="CBX95778.1"/>
    <property type="molecule type" value="Genomic_DNA"/>
</dbReference>
<dbReference type="GO" id="GO:0016567">
    <property type="term" value="P:protein ubiquitination"/>
    <property type="evidence" value="ECO:0007669"/>
    <property type="project" value="InterPro"/>
</dbReference>
<accession>E4ZW02</accession>
<comment type="catalytic activity">
    <reaction evidence="1">
        <text>[E2 ubiquitin-conjugating enzyme]-S-ubiquitinyl-L-cysteine + [acceptor protein]-L-lysine = [E2 ubiquitin-conjugating enzyme]-L-cysteine + [acceptor protein]-N(6)-ubiquitinyl-L-lysine.</text>
        <dbReference type="EC" id="2.3.2.31"/>
    </reaction>
</comment>
<keyword evidence="4" id="KW-0479">Metal-binding</keyword>
<dbReference type="CDD" id="cd20335">
    <property type="entry name" value="BRcat_RBR"/>
    <property type="match status" value="1"/>
</dbReference>
<feature type="domain" description="RING-type" evidence="9">
    <location>
        <begin position="34"/>
        <end position="230"/>
    </location>
</feature>
<dbReference type="InterPro" id="IPR002867">
    <property type="entry name" value="IBR_dom"/>
</dbReference>
<keyword evidence="7" id="KW-0833">Ubl conjugation pathway</keyword>
<dbReference type="STRING" id="985895.E4ZW02"/>
<dbReference type="InParanoid" id="E4ZW02"/>
<sequence>MARRSDDNASTCSLTLGPSTSTNAEIKANRLVITHRTCSSCLDSHPEHDTLELPCKGDDDVKPHAYCRECLEGFFESSVTDPSHFPPRCCSKMISLSSCAPFLSASLIARFVARKEELETPNRTYCSNAECSAWIRPAQILAGVATCDQCAQQTCALCKSKAHIGHLCPEDQDVKELMIIAQHKRWQTCPNCKEMVELEQGCFHIACRCLYEFCYLCTAKWKRCDCPLWDERNLPASHRPFQLLPLLLHRS</sequence>
<keyword evidence="11" id="KW-1185">Reference proteome</keyword>